<reference evidence="2" key="1">
    <citation type="submission" date="2018-05" db="EMBL/GenBank/DDBJ databases">
        <authorList>
            <person name="Lanie J.A."/>
            <person name="Ng W.-L."/>
            <person name="Kazmierczak K.M."/>
            <person name="Andrzejewski T.M."/>
            <person name="Davidsen T.M."/>
            <person name="Wayne K.J."/>
            <person name="Tettelin H."/>
            <person name="Glass J.I."/>
            <person name="Rusch D."/>
            <person name="Podicherti R."/>
            <person name="Tsui H.-C.T."/>
            <person name="Winkler M.E."/>
        </authorList>
    </citation>
    <scope>NUCLEOTIDE SEQUENCE</scope>
</reference>
<proteinExistence type="predicted"/>
<accession>A0A382AZZ9</accession>
<feature type="non-terminal residue" evidence="2">
    <location>
        <position position="40"/>
    </location>
</feature>
<feature type="domain" description="Glutamine amidotransferase" evidence="1">
    <location>
        <begin position="2"/>
        <end position="39"/>
    </location>
</feature>
<dbReference type="InterPro" id="IPR017926">
    <property type="entry name" value="GATASE"/>
</dbReference>
<dbReference type="Pfam" id="PF00117">
    <property type="entry name" value="GATase"/>
    <property type="match status" value="1"/>
</dbReference>
<name>A0A382AZZ9_9ZZZZ</name>
<dbReference type="Gene3D" id="3.40.50.880">
    <property type="match status" value="1"/>
</dbReference>
<gene>
    <name evidence="2" type="ORF">METZ01_LOCUS159788</name>
</gene>
<dbReference type="AlphaFoldDB" id="A0A382AZZ9"/>
<sequence length="40" mass="4400">VREFNVFSEILPPDSSIQEILEHNPKAVILSGGPSSVYET</sequence>
<organism evidence="2">
    <name type="scientific">marine metagenome</name>
    <dbReference type="NCBI Taxonomy" id="408172"/>
    <lineage>
        <taxon>unclassified sequences</taxon>
        <taxon>metagenomes</taxon>
        <taxon>ecological metagenomes</taxon>
    </lineage>
</organism>
<evidence type="ECO:0000313" key="2">
    <source>
        <dbReference type="EMBL" id="SVB06934.1"/>
    </source>
</evidence>
<protein>
    <recommendedName>
        <fullName evidence="1">Glutamine amidotransferase domain-containing protein</fullName>
    </recommendedName>
</protein>
<dbReference type="EMBL" id="UINC01027534">
    <property type="protein sequence ID" value="SVB06934.1"/>
    <property type="molecule type" value="Genomic_DNA"/>
</dbReference>
<feature type="non-terminal residue" evidence="2">
    <location>
        <position position="1"/>
    </location>
</feature>
<evidence type="ECO:0000259" key="1">
    <source>
        <dbReference type="Pfam" id="PF00117"/>
    </source>
</evidence>
<dbReference type="SUPFAM" id="SSF52317">
    <property type="entry name" value="Class I glutamine amidotransferase-like"/>
    <property type="match status" value="1"/>
</dbReference>
<dbReference type="InterPro" id="IPR029062">
    <property type="entry name" value="Class_I_gatase-like"/>
</dbReference>